<evidence type="ECO:0000256" key="2">
    <source>
        <dbReference type="ARBA" id="ARBA00006375"/>
    </source>
</evidence>
<evidence type="ECO:0000256" key="5">
    <source>
        <dbReference type="ARBA" id="ARBA00022737"/>
    </source>
</evidence>
<dbReference type="PRINTS" id="PR00926">
    <property type="entry name" value="MITOCARRIER"/>
</dbReference>
<dbReference type="GO" id="GO:0005743">
    <property type="term" value="C:mitochondrial inner membrane"/>
    <property type="evidence" value="ECO:0007669"/>
    <property type="project" value="UniProtKB-SubCell"/>
</dbReference>
<dbReference type="HOGENOM" id="CLU_015166_10_0_1"/>
<dbReference type="AlphaFoldDB" id="C4QVP1"/>
<keyword evidence="6" id="KW-0999">Mitochondrion inner membrane</keyword>
<evidence type="ECO:0000256" key="12">
    <source>
        <dbReference type="SAM" id="Phobius"/>
    </source>
</evidence>
<dbReference type="PRINTS" id="PR00928">
    <property type="entry name" value="GRAVESDC"/>
</dbReference>
<evidence type="ECO:0000256" key="4">
    <source>
        <dbReference type="ARBA" id="ARBA00022692"/>
    </source>
</evidence>
<dbReference type="OrthoDB" id="270584at2759"/>
<organism evidence="13 14">
    <name type="scientific">Komagataella phaffii (strain GS115 / ATCC 20864)</name>
    <name type="common">Yeast</name>
    <name type="synonym">Pichia pastoris</name>
    <dbReference type="NCBI Taxonomy" id="644223"/>
    <lineage>
        <taxon>Eukaryota</taxon>
        <taxon>Fungi</taxon>
        <taxon>Dikarya</taxon>
        <taxon>Ascomycota</taxon>
        <taxon>Saccharomycotina</taxon>
        <taxon>Pichiomycetes</taxon>
        <taxon>Pichiales</taxon>
        <taxon>Pichiaceae</taxon>
        <taxon>Komagataella</taxon>
    </lineage>
</organism>
<dbReference type="SUPFAM" id="SSF103506">
    <property type="entry name" value="Mitochondrial carrier"/>
    <property type="match status" value="1"/>
</dbReference>
<feature type="transmembrane region" description="Helical" evidence="12">
    <location>
        <begin position="129"/>
        <end position="149"/>
    </location>
</feature>
<gene>
    <name evidence="13" type="ordered locus">PAS_chr1-3_0250</name>
</gene>
<evidence type="ECO:0000313" key="14">
    <source>
        <dbReference type="Proteomes" id="UP000000314"/>
    </source>
</evidence>
<sequence length="355" mass="39862">MDKQIKPIIPVLGLRQEHQDSERSVSVSESPVSKMSQKLPLKLNNPKVIDKQSLQYVIYSGVAGGVAGSAAKTLIAPLDRVKILFQTANPEFSRFSGSFSGLFKAVRQIYGYDGVAGLYQGHSATLLRIFPYAAIKFLGFALLFFTYPLDLIRVRLAFETHREVNRARGGKFLGIVRRVFNEEPRFQVTALDTLARLGNFYRGFAPTIFGMIPYAGVSFYTHDLIHDVFRSRHLKGYTVQEEEFKTLEDLTVKTNSSHDRRLPLYVWAQLTAGGAAGMLAQAAAYPFEVIRRRMQVGAVTNNGEYLSILRTASQIYVENGARGFYVGLTIGFIKVVPMFACSFFVYERIKRRLGI</sequence>
<feature type="repeat" description="Solcar" evidence="10">
    <location>
        <begin position="264"/>
        <end position="352"/>
    </location>
</feature>
<keyword evidence="4 10" id="KW-0812">Transmembrane</keyword>
<dbReference type="InterPro" id="IPR002067">
    <property type="entry name" value="MCP"/>
</dbReference>
<protein>
    <submittedName>
        <fullName evidence="13">Mitochondrial carrier protein involved in the accumulation of CoA in the mitochondrial matrix</fullName>
    </submittedName>
</protein>
<feature type="transmembrane region" description="Helical" evidence="12">
    <location>
        <begin position="264"/>
        <end position="284"/>
    </location>
</feature>
<evidence type="ECO:0000256" key="6">
    <source>
        <dbReference type="ARBA" id="ARBA00022792"/>
    </source>
</evidence>
<keyword evidence="3 11" id="KW-0813">Transport</keyword>
<dbReference type="Gene3D" id="1.50.40.10">
    <property type="entry name" value="Mitochondrial carrier domain"/>
    <property type="match status" value="1"/>
</dbReference>
<dbReference type="eggNOG" id="KOG0752">
    <property type="taxonomic scope" value="Eukaryota"/>
</dbReference>
<keyword evidence="5" id="KW-0677">Repeat</keyword>
<dbReference type="PROSITE" id="PS50920">
    <property type="entry name" value="SOLCAR"/>
    <property type="match status" value="2"/>
</dbReference>
<dbReference type="InterPro" id="IPR023395">
    <property type="entry name" value="MCP_dom_sf"/>
</dbReference>
<keyword evidence="9 10" id="KW-0472">Membrane</keyword>
<proteinExistence type="inferred from homology"/>
<dbReference type="EMBL" id="FN392319">
    <property type="protein sequence ID" value="CAY67314.1"/>
    <property type="molecule type" value="Genomic_DNA"/>
</dbReference>
<evidence type="ECO:0000256" key="10">
    <source>
        <dbReference type="PROSITE-ProRule" id="PRU00282"/>
    </source>
</evidence>
<dbReference type="InterPro" id="IPR002167">
    <property type="entry name" value="GDC-like"/>
</dbReference>
<dbReference type="RefSeq" id="XP_002489595.1">
    <property type="nucleotide sequence ID" value="XM_002489550.1"/>
</dbReference>
<dbReference type="Pfam" id="PF00153">
    <property type="entry name" value="Mito_carr"/>
    <property type="match status" value="3"/>
</dbReference>
<keyword evidence="7 12" id="KW-1133">Transmembrane helix</keyword>
<dbReference type="InterPro" id="IPR018108">
    <property type="entry name" value="MCP_transmembrane"/>
</dbReference>
<evidence type="ECO:0000256" key="8">
    <source>
        <dbReference type="ARBA" id="ARBA00023128"/>
    </source>
</evidence>
<feature type="transmembrane region" description="Helical" evidence="12">
    <location>
        <begin position="324"/>
        <end position="346"/>
    </location>
</feature>
<dbReference type="Proteomes" id="UP000000314">
    <property type="component" value="Chromosome 1"/>
</dbReference>
<dbReference type="PANTHER" id="PTHR24089">
    <property type="entry name" value="SOLUTE CARRIER FAMILY 25"/>
    <property type="match status" value="1"/>
</dbReference>
<evidence type="ECO:0000256" key="9">
    <source>
        <dbReference type="ARBA" id="ARBA00023136"/>
    </source>
</evidence>
<evidence type="ECO:0000256" key="1">
    <source>
        <dbReference type="ARBA" id="ARBA00004448"/>
    </source>
</evidence>
<dbReference type="GO" id="GO:0015228">
    <property type="term" value="F:coenzyme A transmembrane transporter activity"/>
    <property type="evidence" value="ECO:0007669"/>
    <property type="project" value="EnsemblFungi"/>
</dbReference>
<keyword evidence="8" id="KW-0496">Mitochondrion</keyword>
<dbReference type="InParanoid" id="C4QVP1"/>
<dbReference type="GeneID" id="8196482"/>
<comment type="subcellular location">
    <subcellularLocation>
        <location evidence="1">Mitochondrion inner membrane</location>
        <topology evidence="1">Multi-pass membrane protein</topology>
    </subcellularLocation>
</comment>
<name>C4QVP1_KOMPG</name>
<dbReference type="KEGG" id="ppa:PAS_chr1-3_0250"/>
<feature type="repeat" description="Solcar" evidence="10">
    <location>
        <begin position="55"/>
        <end position="146"/>
    </location>
</feature>
<evidence type="ECO:0000313" key="13">
    <source>
        <dbReference type="EMBL" id="CAY67314.1"/>
    </source>
</evidence>
<evidence type="ECO:0000256" key="3">
    <source>
        <dbReference type="ARBA" id="ARBA00022448"/>
    </source>
</evidence>
<dbReference type="FunCoup" id="C4QVP1">
    <property type="interactions" value="229"/>
</dbReference>
<accession>C4QVP1</accession>
<reference evidence="13 14" key="1">
    <citation type="journal article" date="2009" name="Nat. Biotechnol.">
        <title>Genome sequence of the recombinant protein production host Pichia pastoris.</title>
        <authorList>
            <person name="De Schutter K."/>
            <person name="Lin Y.C."/>
            <person name="Tiels P."/>
            <person name="Van Hecke A."/>
            <person name="Glinka S."/>
            <person name="Weber-Lehmann J."/>
            <person name="Rouze P."/>
            <person name="Van de Peer Y."/>
            <person name="Callewaert N."/>
        </authorList>
    </citation>
    <scope>NUCLEOTIDE SEQUENCE [LARGE SCALE GENOMIC DNA]</scope>
    <source>
        <strain evidence="14">GS115 / ATCC 20864</strain>
    </source>
</reference>
<comment type="similarity">
    <text evidence="2 11">Belongs to the mitochondrial carrier (TC 2.A.29) family.</text>
</comment>
<evidence type="ECO:0000256" key="11">
    <source>
        <dbReference type="RuleBase" id="RU000488"/>
    </source>
</evidence>
<dbReference type="STRING" id="644223.C4QVP1"/>
<keyword evidence="14" id="KW-1185">Reference proteome</keyword>
<evidence type="ECO:0000256" key="7">
    <source>
        <dbReference type="ARBA" id="ARBA00022989"/>
    </source>
</evidence>
<dbReference type="OMA" id="VYERMKW"/>